<feature type="non-terminal residue" evidence="2">
    <location>
        <position position="1"/>
    </location>
</feature>
<dbReference type="EMBL" id="CAXKWB010035294">
    <property type="protein sequence ID" value="CAL4146249.1"/>
    <property type="molecule type" value="Genomic_DNA"/>
</dbReference>
<dbReference type="AlphaFoldDB" id="A0AAV2RVA2"/>
<feature type="compositionally biased region" description="Basic residues" evidence="1">
    <location>
        <begin position="40"/>
        <end position="50"/>
    </location>
</feature>
<feature type="compositionally biased region" description="Low complexity" evidence="1">
    <location>
        <begin position="29"/>
        <end position="39"/>
    </location>
</feature>
<proteinExistence type="predicted"/>
<organism evidence="2 3">
    <name type="scientific">Meganyctiphanes norvegica</name>
    <name type="common">Northern krill</name>
    <name type="synonym">Thysanopoda norvegica</name>
    <dbReference type="NCBI Taxonomy" id="48144"/>
    <lineage>
        <taxon>Eukaryota</taxon>
        <taxon>Metazoa</taxon>
        <taxon>Ecdysozoa</taxon>
        <taxon>Arthropoda</taxon>
        <taxon>Crustacea</taxon>
        <taxon>Multicrustacea</taxon>
        <taxon>Malacostraca</taxon>
        <taxon>Eumalacostraca</taxon>
        <taxon>Eucarida</taxon>
        <taxon>Euphausiacea</taxon>
        <taxon>Euphausiidae</taxon>
        <taxon>Meganyctiphanes</taxon>
    </lineage>
</organism>
<protein>
    <submittedName>
        <fullName evidence="2">Uncharacterized protein</fullName>
    </submittedName>
</protein>
<name>A0AAV2RVA2_MEGNR</name>
<evidence type="ECO:0000313" key="3">
    <source>
        <dbReference type="Proteomes" id="UP001497623"/>
    </source>
</evidence>
<feature type="region of interest" description="Disordered" evidence="1">
    <location>
        <begin position="1"/>
        <end position="55"/>
    </location>
</feature>
<comment type="caution">
    <text evidence="2">The sequence shown here is derived from an EMBL/GenBank/DDBJ whole genome shotgun (WGS) entry which is preliminary data.</text>
</comment>
<gene>
    <name evidence="2" type="ORF">MNOR_LOCUS29841</name>
</gene>
<keyword evidence="3" id="KW-1185">Reference proteome</keyword>
<sequence length="167" mass="18476">KTTSIRKSKLVEKKKKWKNKYRKKRIMDSNSSSGSSTPKSRGKKKKRRRHDNSCLESGNVPVIDLCEELHDDVENLASIDENTHVPPGDTAGTVVYSTESIFARNTTECEKKKITDLCFGASDTSDDGGVSENINLIIKGIYASDDKELANIAPIHAMSDTDDALDE</sequence>
<evidence type="ECO:0000256" key="1">
    <source>
        <dbReference type="SAM" id="MobiDB-lite"/>
    </source>
</evidence>
<accession>A0AAV2RVA2</accession>
<feature type="compositionally biased region" description="Basic residues" evidence="1">
    <location>
        <begin position="1"/>
        <end position="25"/>
    </location>
</feature>
<reference evidence="2 3" key="1">
    <citation type="submission" date="2024-05" db="EMBL/GenBank/DDBJ databases">
        <authorList>
            <person name="Wallberg A."/>
        </authorList>
    </citation>
    <scope>NUCLEOTIDE SEQUENCE [LARGE SCALE GENOMIC DNA]</scope>
</reference>
<dbReference type="Proteomes" id="UP001497623">
    <property type="component" value="Unassembled WGS sequence"/>
</dbReference>
<feature type="non-terminal residue" evidence="2">
    <location>
        <position position="167"/>
    </location>
</feature>
<evidence type="ECO:0000313" key="2">
    <source>
        <dbReference type="EMBL" id="CAL4146249.1"/>
    </source>
</evidence>